<dbReference type="PANTHER" id="PTHR11351:SF31">
    <property type="entry name" value="DESATURASE 1, ISOFORM A-RELATED"/>
    <property type="match status" value="1"/>
</dbReference>
<feature type="transmembrane region" description="Helical" evidence="13">
    <location>
        <begin position="187"/>
        <end position="209"/>
    </location>
</feature>
<evidence type="ECO:0000313" key="16">
    <source>
        <dbReference type="Proteomes" id="UP000685013"/>
    </source>
</evidence>
<evidence type="ECO:0000256" key="2">
    <source>
        <dbReference type="ARBA" id="ARBA00005189"/>
    </source>
</evidence>
<accession>A0AAV6MI75</accession>
<dbReference type="GO" id="GO:0016717">
    <property type="term" value="F:oxidoreductase activity, acting on paired donors, with oxidation of a pair of donors resulting in the reduction of molecular oxygen to two molecules of water"/>
    <property type="evidence" value="ECO:0007669"/>
    <property type="project" value="InterPro"/>
</dbReference>
<evidence type="ECO:0000256" key="7">
    <source>
        <dbReference type="ARBA" id="ARBA00022989"/>
    </source>
</evidence>
<feature type="domain" description="Fatty acid desaturase" evidence="14">
    <location>
        <begin position="49"/>
        <end position="279"/>
    </location>
</feature>
<dbReference type="EMBL" id="JAGKQH010000014">
    <property type="protein sequence ID" value="KAG6581940.1"/>
    <property type="molecule type" value="Genomic_DNA"/>
</dbReference>
<dbReference type="Pfam" id="PF00487">
    <property type="entry name" value="FA_desaturase"/>
    <property type="match status" value="1"/>
</dbReference>
<feature type="non-terminal residue" evidence="15">
    <location>
        <position position="1"/>
    </location>
</feature>
<comment type="pathway">
    <text evidence="2">Lipid metabolism.</text>
</comment>
<keyword evidence="9" id="KW-0408">Iron</keyword>
<evidence type="ECO:0000256" key="11">
    <source>
        <dbReference type="ARBA" id="ARBA00023136"/>
    </source>
</evidence>
<comment type="similarity">
    <text evidence="3">Belongs to the fatty acid desaturase type 1 family.</text>
</comment>
<evidence type="ECO:0000256" key="8">
    <source>
        <dbReference type="ARBA" id="ARBA00023002"/>
    </source>
</evidence>
<feature type="transmembrane region" description="Helical" evidence="13">
    <location>
        <begin position="48"/>
        <end position="67"/>
    </location>
</feature>
<evidence type="ECO:0000256" key="10">
    <source>
        <dbReference type="ARBA" id="ARBA00023098"/>
    </source>
</evidence>
<evidence type="ECO:0000256" key="5">
    <source>
        <dbReference type="ARBA" id="ARBA00022692"/>
    </source>
</evidence>
<evidence type="ECO:0000256" key="9">
    <source>
        <dbReference type="ARBA" id="ARBA00023004"/>
    </source>
</evidence>
<dbReference type="AlphaFoldDB" id="A0AAV6MI75"/>
<feature type="transmembrane region" description="Helical" evidence="13">
    <location>
        <begin position="25"/>
        <end position="42"/>
    </location>
</feature>
<evidence type="ECO:0000256" key="13">
    <source>
        <dbReference type="SAM" id="Phobius"/>
    </source>
</evidence>
<keyword evidence="11 13" id="KW-0472">Membrane</keyword>
<keyword evidence="12" id="KW-0275">Fatty acid biosynthesis</keyword>
<organism evidence="15 16">
    <name type="scientific">Cucurbita argyrosperma subsp. sororia</name>
    <dbReference type="NCBI Taxonomy" id="37648"/>
    <lineage>
        <taxon>Eukaryota</taxon>
        <taxon>Viridiplantae</taxon>
        <taxon>Streptophyta</taxon>
        <taxon>Embryophyta</taxon>
        <taxon>Tracheophyta</taxon>
        <taxon>Spermatophyta</taxon>
        <taxon>Magnoliopsida</taxon>
        <taxon>eudicotyledons</taxon>
        <taxon>Gunneridae</taxon>
        <taxon>Pentapetalae</taxon>
        <taxon>rosids</taxon>
        <taxon>fabids</taxon>
        <taxon>Cucurbitales</taxon>
        <taxon>Cucurbitaceae</taxon>
        <taxon>Cucurbiteae</taxon>
        <taxon>Cucurbita</taxon>
    </lineage>
</organism>
<dbReference type="PANTHER" id="PTHR11351">
    <property type="entry name" value="ACYL-COA DESATURASE"/>
    <property type="match status" value="1"/>
</dbReference>
<dbReference type="InterPro" id="IPR005804">
    <property type="entry name" value="FA_desaturase_dom"/>
</dbReference>
<keyword evidence="8" id="KW-0560">Oxidoreductase</keyword>
<name>A0AAV6MI75_9ROSI</name>
<dbReference type="GO" id="GO:0042761">
    <property type="term" value="P:very long-chain fatty acid biosynthetic process"/>
    <property type="evidence" value="ECO:0007669"/>
    <property type="project" value="TreeGrafter"/>
</dbReference>
<evidence type="ECO:0000256" key="4">
    <source>
        <dbReference type="ARBA" id="ARBA00022516"/>
    </source>
</evidence>
<comment type="subcellular location">
    <subcellularLocation>
        <location evidence="1">Membrane</location>
        <topology evidence="1">Multi-pass membrane protein</topology>
    </subcellularLocation>
</comment>
<dbReference type="InterPro" id="IPR015876">
    <property type="entry name" value="Acyl-CoA_DS"/>
</dbReference>
<dbReference type="GO" id="GO:0005789">
    <property type="term" value="C:endoplasmic reticulum membrane"/>
    <property type="evidence" value="ECO:0007669"/>
    <property type="project" value="TreeGrafter"/>
</dbReference>
<keyword evidence="4" id="KW-0444">Lipid biosynthesis</keyword>
<evidence type="ECO:0000256" key="6">
    <source>
        <dbReference type="ARBA" id="ARBA00022832"/>
    </source>
</evidence>
<dbReference type="CDD" id="cd03505">
    <property type="entry name" value="Delta9-FADS-like"/>
    <property type="match status" value="1"/>
</dbReference>
<sequence>MHEPKAMVKPPTSFMREKWTKLDQYISIALFILHILCIFAPFHFNWRAFWVSFALYVITGLSISVSYHRNLAHKSFELPKVLEYFFAYCAAHALQGDPIDWVSTHRCHHQFVDTNRDPHSPIQGFWFSHILWLFDSYTLTKRVCPKYFTDFKKIERSIIIWFSKHGRPDNVRDLEKQAFYRFIHKTYLLHHVAFAVLLYEVGGLPFLIWGTCVRIVVLLHITFMVNSVCHIWGKRRWNTKDLSKNNRLVGLLAFGEGWHNNHHAFEYSARFGIEWWEYDPGGRKPYYMNVDSLDGGKSNLGHSGYGSQTKHLNLDIKESYPGDAINFATKGTNSIRITCLYCRSVDYQIAC</sequence>
<protein>
    <submittedName>
        <fullName evidence="15">Palmitoyl-monogalactosyldiacylglycerol delta-7 desaturase, chloroplastic</fullName>
    </submittedName>
</protein>
<keyword evidence="10" id="KW-0443">Lipid metabolism</keyword>
<feature type="transmembrane region" description="Helical" evidence="13">
    <location>
        <begin position="215"/>
        <end position="233"/>
    </location>
</feature>
<evidence type="ECO:0000256" key="3">
    <source>
        <dbReference type="ARBA" id="ARBA00009295"/>
    </source>
</evidence>
<comment type="caution">
    <text evidence="15">The sequence shown here is derived from an EMBL/GenBank/DDBJ whole genome shotgun (WGS) entry which is preliminary data.</text>
</comment>
<proteinExistence type="inferred from homology"/>
<keyword evidence="16" id="KW-1185">Reference proteome</keyword>
<reference evidence="15 16" key="1">
    <citation type="journal article" date="2021" name="Hortic Res">
        <title>The domestication of Cucurbita argyrosperma as revealed by the genome of its wild relative.</title>
        <authorList>
            <person name="Barrera-Redondo J."/>
            <person name="Sanchez-de la Vega G."/>
            <person name="Aguirre-Liguori J.A."/>
            <person name="Castellanos-Morales G."/>
            <person name="Gutierrez-Guerrero Y.T."/>
            <person name="Aguirre-Dugua X."/>
            <person name="Aguirre-Planter E."/>
            <person name="Tenaillon M.I."/>
            <person name="Lira-Saade R."/>
            <person name="Eguiarte L.E."/>
        </authorList>
    </citation>
    <scope>NUCLEOTIDE SEQUENCE [LARGE SCALE GENOMIC DNA]</scope>
    <source>
        <strain evidence="15">JBR-2021</strain>
    </source>
</reference>
<evidence type="ECO:0000256" key="1">
    <source>
        <dbReference type="ARBA" id="ARBA00004141"/>
    </source>
</evidence>
<keyword evidence="5 13" id="KW-0812">Transmembrane</keyword>
<gene>
    <name evidence="15" type="primary">ADS3</name>
    <name evidence="15" type="ORF">SDJN03_21942</name>
</gene>
<keyword evidence="7 13" id="KW-1133">Transmembrane helix</keyword>
<keyword evidence="6" id="KW-0276">Fatty acid metabolism</keyword>
<dbReference type="Proteomes" id="UP000685013">
    <property type="component" value="Chromosome 14"/>
</dbReference>
<evidence type="ECO:0000259" key="14">
    <source>
        <dbReference type="Pfam" id="PF00487"/>
    </source>
</evidence>
<evidence type="ECO:0000256" key="12">
    <source>
        <dbReference type="ARBA" id="ARBA00023160"/>
    </source>
</evidence>
<evidence type="ECO:0000313" key="15">
    <source>
        <dbReference type="EMBL" id="KAG6581940.1"/>
    </source>
</evidence>